<accession>A0A9N9RF42</accession>
<sequence length="1256" mass="126341">MQLVVLCVGVFALSCFVTATPHGYGVKSGAAVKADAGAEAGAFGEVPLVIPAGTGFSGSFTKSSSSSSSSSSASSSSSSFTYSGSSYPGISKGCSTGVCQNSGTYDKNSETINGNQNNNYNHASPVSVGLAGHAGANAGSQLSLGGNNPSCTGSDCTQKGGDCKGPNCEGVAAGSNCKTGQCDDDKDNDNGCKSGQCGASGESGIKPTNFNMDEDDTYNNNKCQSGQCKISPGCVGGQCAESSTYGNTPSISQHEHSEDTSKGSASTSSNVASTHSSYNPVQSAPSNSYDSEKCTSGHCKYSLTHDATNPKPDNEDIDVNIAMNKKSSYQNNHHENAASKSKIPSNCAFGNCASNPPLSTSYGTHPHSSYNLDKSKCTSPDCNNDAYNHASAAGGSSVPAYNQPSTYLTTPNKGSSCTSPDCKPTSVVPEYHPTGIVPTSSSQSTIPSNNNKHFDCTGGHCADNAPNPPNSYITPSYLNTPVPSTDSGPYNHKCTSPNCATSPQNQSPHNHNVIQTPVPSFVSSSKPLFPTQIPFSPAINNPSQNVPPSQEQPYPSFVPLTPPSSQPCGYNGCHGSVSTKPHYGSNTVPQSNFVQSGSPSSSSISSYPSSAPSIGTSHGIPSLNKPSHKNDKPIYTGGFGGPVGLLKPNDYSLPSTIPLPKPVVEQQPSISCATGNCNNAPNHGHINNVNANAASTIGSFGGPPGLLKPNDYSLPSAVPINNPVTGHHHSVSCTSGNCHNIPNHGHINNANANAASAVGSFAGSSGTLTPNDNSIPSTVPLNNPTGGHHHSVPCSTGKCNDAPNHGNVNNGNANAASAVGSFGGPSGLLKPNDYSVPSTLPPNNPIGGHQYSGPCSTGNCNNAPNHGHINNGNTNAASAVGSFGGSSGLLKPNDYTLPSTVPLNNPTDGHHHSGPCSTGNCNNVPNHGHTNNGNANAASAVGSFGGPSGLLKPNDYTLPSTVHLNNPTDAHHHSVPCSTGNCNNKPNHGHINNGNINAVSAVGSFGGPPGLLKPNDYSVPSNTPLNKPASGHHHSVTCSTGNCNNDHVSINNGNSNTIPATHNTICATGKCSSPNGSGTHIVNGAHASAGAAASANAIAYTGGFGGPPGFLKPYDGGNFKSTLVSLHGKSALPSTNLGDNSAYGAHYTYNQGTGSVSGAFASAGASAGAYGGHSGHYNNDDGSGNKTGRGCGGGCSEGDSGSRGSGVNSYLDSGTFGLSAAKAGAVSGAHSGYGGSFASSSASAHAGASVKGYGRK</sequence>
<feature type="region of interest" description="Disordered" evidence="1">
    <location>
        <begin position="532"/>
        <end position="561"/>
    </location>
</feature>
<dbReference type="EMBL" id="OU893340">
    <property type="protein sequence ID" value="CAG9796600.1"/>
    <property type="molecule type" value="Genomic_DNA"/>
</dbReference>
<feature type="region of interest" description="Disordered" evidence="1">
    <location>
        <begin position="246"/>
        <end position="289"/>
    </location>
</feature>
<evidence type="ECO:0000256" key="2">
    <source>
        <dbReference type="SAM" id="SignalP"/>
    </source>
</evidence>
<name>A0A9N9RF42_9NEOP</name>
<feature type="signal peptide" evidence="2">
    <location>
        <begin position="1"/>
        <end position="19"/>
    </location>
</feature>
<feature type="compositionally biased region" description="Polar residues" evidence="1">
    <location>
        <begin position="538"/>
        <end position="553"/>
    </location>
</feature>
<feature type="region of interest" description="Disordered" evidence="1">
    <location>
        <begin position="581"/>
        <end position="636"/>
    </location>
</feature>
<dbReference type="AlphaFoldDB" id="A0A9N9RF42"/>
<feature type="compositionally biased region" description="Polar residues" evidence="1">
    <location>
        <begin position="581"/>
        <end position="595"/>
    </location>
</feature>
<feature type="compositionally biased region" description="Polar residues" evidence="1">
    <location>
        <begin position="278"/>
        <end position="289"/>
    </location>
</feature>
<keyword evidence="4" id="KW-1185">Reference proteome</keyword>
<proteinExistence type="predicted"/>
<evidence type="ECO:0000256" key="1">
    <source>
        <dbReference type="SAM" id="MobiDB-lite"/>
    </source>
</evidence>
<evidence type="ECO:0000313" key="3">
    <source>
        <dbReference type="EMBL" id="CAG9796600.1"/>
    </source>
</evidence>
<reference evidence="3" key="2">
    <citation type="submission" date="2022-10" db="EMBL/GenBank/DDBJ databases">
        <authorList>
            <consortium name="ENA_rothamsted_submissions"/>
            <consortium name="culmorum"/>
            <person name="King R."/>
        </authorList>
    </citation>
    <scope>NUCLEOTIDE SEQUENCE</scope>
</reference>
<gene>
    <name evidence="3" type="ORF">DIATSA_LOCUS13782</name>
</gene>
<evidence type="ECO:0000313" key="4">
    <source>
        <dbReference type="Proteomes" id="UP001153714"/>
    </source>
</evidence>
<organism evidence="3 4">
    <name type="scientific">Diatraea saccharalis</name>
    <name type="common">sugarcane borer</name>
    <dbReference type="NCBI Taxonomy" id="40085"/>
    <lineage>
        <taxon>Eukaryota</taxon>
        <taxon>Metazoa</taxon>
        <taxon>Ecdysozoa</taxon>
        <taxon>Arthropoda</taxon>
        <taxon>Hexapoda</taxon>
        <taxon>Insecta</taxon>
        <taxon>Pterygota</taxon>
        <taxon>Neoptera</taxon>
        <taxon>Endopterygota</taxon>
        <taxon>Lepidoptera</taxon>
        <taxon>Glossata</taxon>
        <taxon>Ditrysia</taxon>
        <taxon>Pyraloidea</taxon>
        <taxon>Crambidae</taxon>
        <taxon>Crambinae</taxon>
        <taxon>Diatraea</taxon>
    </lineage>
</organism>
<protein>
    <recommendedName>
        <fullName evidence="5">Hornerin-like</fullName>
    </recommendedName>
</protein>
<feature type="chain" id="PRO_5040466788" description="Hornerin-like" evidence="2">
    <location>
        <begin position="20"/>
        <end position="1256"/>
    </location>
</feature>
<reference evidence="3" key="1">
    <citation type="submission" date="2021-12" db="EMBL/GenBank/DDBJ databases">
        <authorList>
            <person name="King R."/>
        </authorList>
    </citation>
    <scope>NUCLEOTIDE SEQUENCE</scope>
</reference>
<keyword evidence="2" id="KW-0732">Signal</keyword>
<dbReference type="Proteomes" id="UP001153714">
    <property type="component" value="Chromosome 9"/>
</dbReference>
<feature type="compositionally biased region" description="Low complexity" evidence="1">
    <location>
        <begin position="262"/>
        <end position="277"/>
    </location>
</feature>
<evidence type="ECO:0008006" key="5">
    <source>
        <dbReference type="Google" id="ProtNLM"/>
    </source>
</evidence>
<feature type="compositionally biased region" description="Low complexity" evidence="1">
    <location>
        <begin position="596"/>
        <end position="617"/>
    </location>
</feature>
<dbReference type="OrthoDB" id="8037009at2759"/>